<proteinExistence type="predicted"/>
<dbReference type="EMBL" id="JADBEJ010000004">
    <property type="protein sequence ID" value="MBE1575328.1"/>
    <property type="molecule type" value="Genomic_DNA"/>
</dbReference>
<gene>
    <name evidence="2" type="ORF">H4W30_002375</name>
</gene>
<evidence type="ECO:0000313" key="2">
    <source>
        <dbReference type="EMBL" id="MBE1575328.1"/>
    </source>
</evidence>
<organism evidence="2 3">
    <name type="scientific">Amycolatopsis roodepoortensis</name>
    <dbReference type="NCBI Taxonomy" id="700274"/>
    <lineage>
        <taxon>Bacteria</taxon>
        <taxon>Bacillati</taxon>
        <taxon>Actinomycetota</taxon>
        <taxon>Actinomycetes</taxon>
        <taxon>Pseudonocardiales</taxon>
        <taxon>Pseudonocardiaceae</taxon>
        <taxon>Amycolatopsis</taxon>
    </lineage>
</organism>
<evidence type="ECO:0008006" key="4">
    <source>
        <dbReference type="Google" id="ProtNLM"/>
    </source>
</evidence>
<protein>
    <recommendedName>
        <fullName evidence="4">ATP-binding protein</fullName>
    </recommendedName>
</protein>
<comment type="caution">
    <text evidence="2">The sequence shown here is derived from an EMBL/GenBank/DDBJ whole genome shotgun (WGS) entry which is preliminary data.</text>
</comment>
<name>A0ABR9L3M5_9PSEU</name>
<evidence type="ECO:0000313" key="3">
    <source>
        <dbReference type="Proteomes" id="UP000656548"/>
    </source>
</evidence>
<reference evidence="2 3" key="1">
    <citation type="submission" date="2020-10" db="EMBL/GenBank/DDBJ databases">
        <title>Sequencing the genomes of 1000 actinobacteria strains.</title>
        <authorList>
            <person name="Klenk H.-P."/>
        </authorList>
    </citation>
    <scope>NUCLEOTIDE SEQUENCE [LARGE SCALE GENOMIC DNA]</scope>
    <source>
        <strain evidence="2 3">DSM 46661</strain>
    </source>
</reference>
<dbReference type="Proteomes" id="UP000656548">
    <property type="component" value="Unassembled WGS sequence"/>
</dbReference>
<accession>A0ABR9L3M5</accession>
<keyword evidence="3" id="KW-1185">Reference proteome</keyword>
<feature type="region of interest" description="Disordered" evidence="1">
    <location>
        <begin position="58"/>
        <end position="80"/>
    </location>
</feature>
<evidence type="ECO:0000256" key="1">
    <source>
        <dbReference type="SAM" id="MobiDB-lite"/>
    </source>
</evidence>
<sequence length="80" mass="8872">MRLFDWEPSSVRGRGNWSDATRRPRFSTGPVALVLWGEPGIGESALLGHVHDQARFADETAPRGTEIHTGQRTDQGEQQS</sequence>
<feature type="region of interest" description="Disordered" evidence="1">
    <location>
        <begin position="1"/>
        <end position="24"/>
    </location>
</feature>